<dbReference type="Proteomes" id="UP000451860">
    <property type="component" value="Unassembled WGS sequence"/>
</dbReference>
<protein>
    <submittedName>
        <fullName evidence="2">Uncharacterized protein</fullName>
    </submittedName>
</protein>
<dbReference type="EMBL" id="WHJE01000168">
    <property type="protein sequence ID" value="KAE8762457.1"/>
    <property type="molecule type" value="Genomic_DNA"/>
</dbReference>
<feature type="compositionally biased region" description="Acidic residues" evidence="1">
    <location>
        <begin position="17"/>
        <end position="45"/>
    </location>
</feature>
<evidence type="ECO:0000256" key="1">
    <source>
        <dbReference type="SAM" id="MobiDB-lite"/>
    </source>
</evidence>
<name>A0A7J5UJ93_9MICO</name>
<accession>A0A7J5UJ93</accession>
<sequence length="78" mass="8575">MSMPRPEPVATPASVELDPDVLGEEHTPEDDLVAEPEEYAPEVELQEPTREASPEDVAEQVAEVPGDDDEVIAEDEEY</sequence>
<proteinExistence type="predicted"/>
<evidence type="ECO:0000313" key="3">
    <source>
        <dbReference type="Proteomes" id="UP000451860"/>
    </source>
</evidence>
<feature type="compositionally biased region" description="Acidic residues" evidence="1">
    <location>
        <begin position="65"/>
        <end position="78"/>
    </location>
</feature>
<keyword evidence="3" id="KW-1185">Reference proteome</keyword>
<dbReference type="OrthoDB" id="5149730at2"/>
<gene>
    <name evidence="2" type="ORF">GB883_19250</name>
</gene>
<dbReference type="AlphaFoldDB" id="A0A7J5UJ93"/>
<dbReference type="RefSeq" id="WP_152204844.1">
    <property type="nucleotide sequence ID" value="NZ_VUKF01000083.1"/>
</dbReference>
<organism evidence="2 3">
    <name type="scientific">Georgenia thermotolerans</name>
    <dbReference type="NCBI Taxonomy" id="527326"/>
    <lineage>
        <taxon>Bacteria</taxon>
        <taxon>Bacillati</taxon>
        <taxon>Actinomycetota</taxon>
        <taxon>Actinomycetes</taxon>
        <taxon>Micrococcales</taxon>
        <taxon>Bogoriellaceae</taxon>
        <taxon>Georgenia</taxon>
    </lineage>
</organism>
<reference evidence="2 3" key="1">
    <citation type="submission" date="2019-10" db="EMBL/GenBank/DDBJ databases">
        <title>Georgenia wutianyii sp. nov. and Georgenia yuyongxinii sp. nov. isolated from plateau pika (Ochotona curzoniae) in the Qinghai-Tibet plateau of China.</title>
        <authorList>
            <person name="Tian Z."/>
        </authorList>
    </citation>
    <scope>NUCLEOTIDE SEQUENCE [LARGE SCALE GENOMIC DNA]</scope>
    <source>
        <strain evidence="2 3">DSM 21501</strain>
    </source>
</reference>
<feature type="region of interest" description="Disordered" evidence="1">
    <location>
        <begin position="1"/>
        <end position="78"/>
    </location>
</feature>
<evidence type="ECO:0000313" key="2">
    <source>
        <dbReference type="EMBL" id="KAE8762457.1"/>
    </source>
</evidence>
<comment type="caution">
    <text evidence="2">The sequence shown here is derived from an EMBL/GenBank/DDBJ whole genome shotgun (WGS) entry which is preliminary data.</text>
</comment>